<dbReference type="EMBL" id="GGFL01011663">
    <property type="protein sequence ID" value="MBW75841.1"/>
    <property type="molecule type" value="Transcribed_RNA"/>
</dbReference>
<dbReference type="AlphaFoldDB" id="A0A2M4DEH0"/>
<accession>A0A2M4DEH0</accession>
<protein>
    <submittedName>
        <fullName evidence="2">Putative secreted protein</fullName>
    </submittedName>
</protein>
<feature type="signal peptide" evidence="1">
    <location>
        <begin position="1"/>
        <end position="18"/>
    </location>
</feature>
<evidence type="ECO:0000256" key="1">
    <source>
        <dbReference type="SAM" id="SignalP"/>
    </source>
</evidence>
<keyword evidence="1" id="KW-0732">Signal</keyword>
<organism evidence="2">
    <name type="scientific">Anopheles darlingi</name>
    <name type="common">Mosquito</name>
    <dbReference type="NCBI Taxonomy" id="43151"/>
    <lineage>
        <taxon>Eukaryota</taxon>
        <taxon>Metazoa</taxon>
        <taxon>Ecdysozoa</taxon>
        <taxon>Arthropoda</taxon>
        <taxon>Hexapoda</taxon>
        <taxon>Insecta</taxon>
        <taxon>Pterygota</taxon>
        <taxon>Neoptera</taxon>
        <taxon>Endopterygota</taxon>
        <taxon>Diptera</taxon>
        <taxon>Nematocera</taxon>
        <taxon>Culicoidea</taxon>
        <taxon>Culicidae</taxon>
        <taxon>Anophelinae</taxon>
        <taxon>Anopheles</taxon>
    </lineage>
</organism>
<reference evidence="2" key="1">
    <citation type="submission" date="2018-01" db="EMBL/GenBank/DDBJ databases">
        <title>An insight into the sialome of Amazonian anophelines.</title>
        <authorList>
            <person name="Ribeiro J.M."/>
            <person name="Scarpassa V."/>
            <person name="Calvo E."/>
        </authorList>
    </citation>
    <scope>NUCLEOTIDE SEQUENCE</scope>
</reference>
<proteinExistence type="predicted"/>
<feature type="chain" id="PRO_5014727567" evidence="1">
    <location>
        <begin position="19"/>
        <end position="109"/>
    </location>
</feature>
<sequence length="109" mass="12359">MAMVVVMVAVFACRARQAAYLSAGKWYQFPACQKLWGPESIPCALPFDRRYCSTALDKFRACCGYNFPHPIDGQRMHQMVLRWSGSISTNRCADLQRAQHTVQPGTLSW</sequence>
<evidence type="ECO:0000313" key="2">
    <source>
        <dbReference type="EMBL" id="MBW75841.1"/>
    </source>
</evidence>
<name>A0A2M4DEH0_ANODA</name>